<dbReference type="OrthoDB" id="529273at2759"/>
<name>A0A2I0B6T4_9ASPA</name>
<comment type="pathway">
    <text evidence="2">Glycan metabolism.</text>
</comment>
<feature type="domain" description="RNase H type-1" evidence="8">
    <location>
        <begin position="470"/>
        <end position="546"/>
    </location>
</feature>
<evidence type="ECO:0000256" key="3">
    <source>
        <dbReference type="ARBA" id="ARBA00022676"/>
    </source>
</evidence>
<evidence type="ECO:0000256" key="5">
    <source>
        <dbReference type="ARBA" id="ARBA00023180"/>
    </source>
</evidence>
<evidence type="ECO:0000256" key="1">
    <source>
        <dbReference type="ARBA" id="ARBA00004323"/>
    </source>
</evidence>
<dbReference type="GO" id="GO:0016763">
    <property type="term" value="F:pentosyltransferase activity"/>
    <property type="evidence" value="ECO:0007669"/>
    <property type="project" value="UniProtKB-ARBA"/>
</dbReference>
<dbReference type="GO" id="GO:0004523">
    <property type="term" value="F:RNA-DNA hybrid ribonuclease activity"/>
    <property type="evidence" value="ECO:0007669"/>
    <property type="project" value="InterPro"/>
</dbReference>
<keyword evidence="3" id="KW-0328">Glycosyltransferase</keyword>
<dbReference type="Proteomes" id="UP000236161">
    <property type="component" value="Unassembled WGS sequence"/>
</dbReference>
<organism evidence="9 10">
    <name type="scientific">Apostasia shenzhenica</name>
    <dbReference type="NCBI Taxonomy" id="1088818"/>
    <lineage>
        <taxon>Eukaryota</taxon>
        <taxon>Viridiplantae</taxon>
        <taxon>Streptophyta</taxon>
        <taxon>Embryophyta</taxon>
        <taxon>Tracheophyta</taxon>
        <taxon>Spermatophyta</taxon>
        <taxon>Magnoliopsida</taxon>
        <taxon>Liliopsida</taxon>
        <taxon>Asparagales</taxon>
        <taxon>Orchidaceae</taxon>
        <taxon>Apostasioideae</taxon>
        <taxon>Apostasia</taxon>
    </lineage>
</organism>
<keyword evidence="10" id="KW-1185">Reference proteome</keyword>
<dbReference type="Pfam" id="PF04577">
    <property type="entry name" value="Glyco_transf_61"/>
    <property type="match status" value="1"/>
</dbReference>
<dbReference type="InterPro" id="IPR007657">
    <property type="entry name" value="Glycosyltransferase_61"/>
</dbReference>
<keyword evidence="5" id="KW-0325">Glycoprotein</keyword>
<feature type="region of interest" description="Disordered" evidence="6">
    <location>
        <begin position="75"/>
        <end position="120"/>
    </location>
</feature>
<comment type="subcellular location">
    <subcellularLocation>
        <location evidence="1">Golgi apparatus membrane</location>
        <topology evidence="1">Single-pass type II membrane protein</topology>
    </subcellularLocation>
</comment>
<dbReference type="PANTHER" id="PTHR20961:SF5">
    <property type="entry name" value="GLYCOSYLTRANSFERASE-RELATED"/>
    <property type="match status" value="1"/>
</dbReference>
<evidence type="ECO:0000259" key="7">
    <source>
        <dbReference type="Pfam" id="PF04577"/>
    </source>
</evidence>
<keyword evidence="4" id="KW-0808">Transferase</keyword>
<evidence type="ECO:0000313" key="9">
    <source>
        <dbReference type="EMBL" id="PKA63492.1"/>
    </source>
</evidence>
<evidence type="ECO:0000256" key="2">
    <source>
        <dbReference type="ARBA" id="ARBA00004881"/>
    </source>
</evidence>
<dbReference type="AlphaFoldDB" id="A0A2I0B6T4"/>
<protein>
    <submittedName>
        <fullName evidence="9">Uncharacterized protein</fullName>
    </submittedName>
</protein>
<proteinExistence type="predicted"/>
<feature type="domain" description="Glycosyltransferase 61 catalytic" evidence="7">
    <location>
        <begin position="194"/>
        <end position="372"/>
    </location>
</feature>
<dbReference type="PANTHER" id="PTHR20961">
    <property type="entry name" value="GLYCOSYLTRANSFERASE"/>
    <property type="match status" value="1"/>
</dbReference>
<dbReference type="GO" id="GO:0000139">
    <property type="term" value="C:Golgi membrane"/>
    <property type="evidence" value="ECO:0007669"/>
    <property type="project" value="UniProtKB-SubCell"/>
</dbReference>
<evidence type="ECO:0000256" key="4">
    <source>
        <dbReference type="ARBA" id="ARBA00022679"/>
    </source>
</evidence>
<dbReference type="Pfam" id="PF13456">
    <property type="entry name" value="RVT_3"/>
    <property type="match status" value="1"/>
</dbReference>
<dbReference type="EMBL" id="KZ451908">
    <property type="protein sequence ID" value="PKA63492.1"/>
    <property type="molecule type" value="Genomic_DNA"/>
</dbReference>
<evidence type="ECO:0000313" key="10">
    <source>
        <dbReference type="Proteomes" id="UP000236161"/>
    </source>
</evidence>
<sequence>MVVRGFQDSQVEYYVSMSLELVAVGLNQPFLPFTTKSANTKLTRFTQNFMKNPKNVHDDLRKFIKLIQKKTGRRCGQWSEGGGASGLNDTRRGGRRRRLKRARADVGGFSRGRSSAEKGKCGLGPDRPVILVSKLQRNESWTIQPYARKSDKTAMSSVAKFSIRSSDPDEAPLCTRTHTAPAVVFSGAGYTGNFFHDFSDVLLPLWRASRRFNGEVQFLVVDFRSWWIRKYLPIFSHLSRYKPIEFDGHSSVLCFPRVLVGLRTSGEMKADGDSMVGFAEFLRKAYSLPRSSPVVGKKPRLLILARSRTRKFVNMEKMLMTAKKVGFEVVVAEAEADVARFARVVNSCDVLVGVHGAGLTNLVFLPTSGVVIQVVPWGRLDFISRVYFKEPAMAMKLRYLEYDIREEESTLMDIYGRDDVAFRDPYSIHKLGWGQLKKIFLEQQDVRVNVRRFRAVLIKALKLLRENAEECLAAERAIWLVEKLNAEHIWIKGYSLEAIKHIQNEREDLSILGPKLKETRKRLKSFSSSSITHVRQEGNRVAHILVVIEPMPSYKNPAGTGSEREEARRKGWFKPATACFRLMETSNSA</sequence>
<reference evidence="9 10" key="1">
    <citation type="journal article" date="2017" name="Nature">
        <title>The Apostasia genome and the evolution of orchids.</title>
        <authorList>
            <person name="Zhang G.Q."/>
            <person name="Liu K.W."/>
            <person name="Li Z."/>
            <person name="Lohaus R."/>
            <person name="Hsiao Y.Y."/>
            <person name="Niu S.C."/>
            <person name="Wang J.Y."/>
            <person name="Lin Y.C."/>
            <person name="Xu Q."/>
            <person name="Chen L.J."/>
            <person name="Yoshida K."/>
            <person name="Fujiwara S."/>
            <person name="Wang Z.W."/>
            <person name="Zhang Y.Q."/>
            <person name="Mitsuda N."/>
            <person name="Wang M."/>
            <person name="Liu G.H."/>
            <person name="Pecoraro L."/>
            <person name="Huang H.X."/>
            <person name="Xiao X.J."/>
            <person name="Lin M."/>
            <person name="Wu X.Y."/>
            <person name="Wu W.L."/>
            <person name="Chen Y.Y."/>
            <person name="Chang S.B."/>
            <person name="Sakamoto S."/>
            <person name="Ohme-Takagi M."/>
            <person name="Yagi M."/>
            <person name="Zeng S.J."/>
            <person name="Shen C.Y."/>
            <person name="Yeh C.M."/>
            <person name="Luo Y.B."/>
            <person name="Tsai W.C."/>
            <person name="Van de Peer Y."/>
            <person name="Liu Z.J."/>
        </authorList>
    </citation>
    <scope>NUCLEOTIDE SEQUENCE [LARGE SCALE GENOMIC DNA]</scope>
    <source>
        <strain evidence="10">cv. Shenzhen</strain>
        <tissue evidence="9">Stem</tissue>
    </source>
</reference>
<gene>
    <name evidence="9" type="ORF">AXF42_Ash005387</name>
</gene>
<dbReference type="InterPro" id="IPR002156">
    <property type="entry name" value="RNaseH_domain"/>
</dbReference>
<evidence type="ECO:0000256" key="6">
    <source>
        <dbReference type="SAM" id="MobiDB-lite"/>
    </source>
</evidence>
<evidence type="ECO:0000259" key="8">
    <source>
        <dbReference type="Pfam" id="PF13456"/>
    </source>
</evidence>
<dbReference type="GO" id="GO:0003676">
    <property type="term" value="F:nucleic acid binding"/>
    <property type="evidence" value="ECO:0007669"/>
    <property type="project" value="InterPro"/>
</dbReference>
<dbReference type="InterPro" id="IPR049625">
    <property type="entry name" value="Glyco_transf_61_cat"/>
</dbReference>
<accession>A0A2I0B6T4</accession>